<proteinExistence type="predicted"/>
<dbReference type="PANTHER" id="PTHR10314">
    <property type="entry name" value="CYSTATHIONINE BETA-SYNTHASE"/>
    <property type="match status" value="1"/>
</dbReference>
<dbReference type="OrthoDB" id="10259545at2759"/>
<dbReference type="InterPro" id="IPR050214">
    <property type="entry name" value="Cys_Synth/Cystath_Beta-Synth"/>
</dbReference>
<protein>
    <submittedName>
        <fullName evidence="1">Uncharacterized protein</fullName>
    </submittedName>
</protein>
<dbReference type="EMBL" id="JABFUD020000008">
    <property type="protein sequence ID" value="KAI5076246.1"/>
    <property type="molecule type" value="Genomic_DNA"/>
</dbReference>
<keyword evidence="2" id="KW-1185">Reference proteome</keyword>
<dbReference type="SUPFAM" id="SSF53686">
    <property type="entry name" value="Tryptophan synthase beta subunit-like PLP-dependent enzymes"/>
    <property type="match status" value="1"/>
</dbReference>
<evidence type="ECO:0000313" key="1">
    <source>
        <dbReference type="EMBL" id="KAI5076246.1"/>
    </source>
</evidence>
<dbReference type="Gene3D" id="3.40.50.1100">
    <property type="match status" value="3"/>
</dbReference>
<comment type="caution">
    <text evidence="1">The sequence shown here is derived from an EMBL/GenBank/DDBJ whole genome shotgun (WGS) entry which is preliminary data.</text>
</comment>
<sequence>MNTMNRGAHFQSTGPEIWKDTARNVDIFMAQAGTDDTFSGAGQFLKEQNPDIKGVARVYTRFRESLAKEEGLLAGISSSAVVAAALNVSKRPENAVTS</sequence>
<accession>A0A9D4UY63</accession>
<reference evidence="1" key="1">
    <citation type="submission" date="2021-01" db="EMBL/GenBank/DDBJ databases">
        <title>Adiantum capillus-veneris genome.</title>
        <authorList>
            <person name="Fang Y."/>
            <person name="Liao Q."/>
        </authorList>
    </citation>
    <scope>NUCLEOTIDE SEQUENCE</scope>
    <source>
        <strain evidence="1">H3</strain>
        <tissue evidence="1">Leaf</tissue>
    </source>
</reference>
<dbReference type="InterPro" id="IPR036052">
    <property type="entry name" value="TrpB-like_PALP_sf"/>
</dbReference>
<dbReference type="Proteomes" id="UP000886520">
    <property type="component" value="Chromosome 8"/>
</dbReference>
<organism evidence="1 2">
    <name type="scientific">Adiantum capillus-veneris</name>
    <name type="common">Maidenhair fern</name>
    <dbReference type="NCBI Taxonomy" id="13818"/>
    <lineage>
        <taxon>Eukaryota</taxon>
        <taxon>Viridiplantae</taxon>
        <taxon>Streptophyta</taxon>
        <taxon>Embryophyta</taxon>
        <taxon>Tracheophyta</taxon>
        <taxon>Polypodiopsida</taxon>
        <taxon>Polypodiidae</taxon>
        <taxon>Polypodiales</taxon>
        <taxon>Pteridineae</taxon>
        <taxon>Pteridaceae</taxon>
        <taxon>Vittarioideae</taxon>
        <taxon>Adiantum</taxon>
    </lineage>
</organism>
<name>A0A9D4UY63_ADICA</name>
<gene>
    <name evidence="1" type="ORF">GOP47_0008311</name>
</gene>
<dbReference type="AlphaFoldDB" id="A0A9D4UY63"/>
<evidence type="ECO:0000313" key="2">
    <source>
        <dbReference type="Proteomes" id="UP000886520"/>
    </source>
</evidence>